<name>A0ABT5YI73_9PROT</name>
<evidence type="ECO:0000256" key="1">
    <source>
        <dbReference type="ARBA" id="ARBA00022450"/>
    </source>
</evidence>
<dbReference type="InterPro" id="IPR036736">
    <property type="entry name" value="ACP-like_sf"/>
</dbReference>
<evidence type="ECO:0000256" key="2">
    <source>
        <dbReference type="ARBA" id="ARBA00022516"/>
    </source>
</evidence>
<evidence type="ECO:0000313" key="11">
    <source>
        <dbReference type="Proteomes" id="UP001215503"/>
    </source>
</evidence>
<sequence length="83" mass="9444">MSDTEQTVYDTVCELLQRYNREGRELRPETDLNAELNIDSVAAMDLIMEIEDKFDIDIPINLVGDLRTVKDLVATVRSQQEGA</sequence>
<dbReference type="InterPro" id="IPR003231">
    <property type="entry name" value="ACP"/>
</dbReference>
<dbReference type="RefSeq" id="WP_275819292.1">
    <property type="nucleotide sequence ID" value="NZ_JARHUD010000001.1"/>
</dbReference>
<keyword evidence="6" id="KW-0275">Fatty acid biosynthesis</keyword>
<dbReference type="PROSITE" id="PS00012">
    <property type="entry name" value="PHOSPHOPANTETHEINE"/>
    <property type="match status" value="1"/>
</dbReference>
<dbReference type="InterPro" id="IPR006162">
    <property type="entry name" value="Ppantetheine_attach_site"/>
</dbReference>
<dbReference type="SUPFAM" id="SSF47336">
    <property type="entry name" value="ACP-like"/>
    <property type="match status" value="1"/>
</dbReference>
<dbReference type="Proteomes" id="UP001215503">
    <property type="component" value="Unassembled WGS sequence"/>
</dbReference>
<accession>A0ABT5YI73</accession>
<evidence type="ECO:0000313" key="10">
    <source>
        <dbReference type="EMBL" id="MDF2094640.1"/>
    </source>
</evidence>
<dbReference type="Pfam" id="PF00550">
    <property type="entry name" value="PP-binding"/>
    <property type="match status" value="1"/>
</dbReference>
<comment type="caution">
    <text evidence="10">The sequence shown here is derived from an EMBL/GenBank/DDBJ whole genome shotgun (WGS) entry which is preliminary data.</text>
</comment>
<dbReference type="PANTHER" id="PTHR20863">
    <property type="entry name" value="ACYL CARRIER PROTEIN"/>
    <property type="match status" value="1"/>
</dbReference>
<evidence type="ECO:0000259" key="9">
    <source>
        <dbReference type="PROSITE" id="PS50075"/>
    </source>
</evidence>
<protein>
    <recommendedName>
        <fullName evidence="8">Acyl carrier protein AcpXL</fullName>
    </recommendedName>
</protein>
<dbReference type="EMBL" id="JARHUD010000001">
    <property type="protein sequence ID" value="MDF2094640.1"/>
    <property type="molecule type" value="Genomic_DNA"/>
</dbReference>
<dbReference type="Gene3D" id="1.10.1200.10">
    <property type="entry name" value="ACP-like"/>
    <property type="match status" value="1"/>
</dbReference>
<evidence type="ECO:0000256" key="7">
    <source>
        <dbReference type="ARBA" id="ARBA00024328"/>
    </source>
</evidence>
<evidence type="ECO:0000256" key="4">
    <source>
        <dbReference type="ARBA" id="ARBA00022832"/>
    </source>
</evidence>
<keyword evidence="5" id="KW-0443">Lipid metabolism</keyword>
<dbReference type="PROSITE" id="PS50075">
    <property type="entry name" value="CARRIER"/>
    <property type="match status" value="1"/>
</dbReference>
<proteinExistence type="predicted"/>
<evidence type="ECO:0000256" key="8">
    <source>
        <dbReference type="ARBA" id="ARBA00024402"/>
    </source>
</evidence>
<keyword evidence="2" id="KW-0444">Lipid biosynthesis</keyword>
<keyword evidence="3" id="KW-0597">Phosphoprotein</keyword>
<comment type="pathway">
    <text evidence="7">Glycolipid biosynthesis; KDO(2)-lipid A biosynthesis.</text>
</comment>
<organism evidence="10 11">
    <name type="scientific">Aquibaculum arenosum</name>
    <dbReference type="NCBI Taxonomy" id="3032591"/>
    <lineage>
        <taxon>Bacteria</taxon>
        <taxon>Pseudomonadati</taxon>
        <taxon>Pseudomonadota</taxon>
        <taxon>Alphaproteobacteria</taxon>
        <taxon>Rhodospirillales</taxon>
        <taxon>Rhodovibrionaceae</taxon>
        <taxon>Aquibaculum</taxon>
    </lineage>
</organism>
<reference evidence="10 11" key="1">
    <citation type="submission" date="2023-03" db="EMBL/GenBank/DDBJ databases">
        <title>Fodinicurvata sp. CAU 1616 isolated from sea sendiment.</title>
        <authorList>
            <person name="Kim W."/>
        </authorList>
    </citation>
    <scope>NUCLEOTIDE SEQUENCE [LARGE SCALE GENOMIC DNA]</scope>
    <source>
        <strain evidence="10 11">CAU 1616</strain>
    </source>
</reference>
<feature type="domain" description="Carrier" evidence="9">
    <location>
        <begin position="2"/>
        <end position="80"/>
    </location>
</feature>
<dbReference type="PANTHER" id="PTHR20863:SF76">
    <property type="entry name" value="CARRIER DOMAIN-CONTAINING PROTEIN"/>
    <property type="match status" value="1"/>
</dbReference>
<evidence type="ECO:0000256" key="3">
    <source>
        <dbReference type="ARBA" id="ARBA00022553"/>
    </source>
</evidence>
<dbReference type="InterPro" id="IPR009081">
    <property type="entry name" value="PP-bd_ACP"/>
</dbReference>
<keyword evidence="1" id="KW-0596">Phosphopantetheine</keyword>
<gene>
    <name evidence="10" type="ORF">P2G67_01460</name>
</gene>
<evidence type="ECO:0000256" key="6">
    <source>
        <dbReference type="ARBA" id="ARBA00023160"/>
    </source>
</evidence>
<evidence type="ECO:0000256" key="5">
    <source>
        <dbReference type="ARBA" id="ARBA00023098"/>
    </source>
</evidence>
<keyword evidence="4" id="KW-0276">Fatty acid metabolism</keyword>
<keyword evidence="11" id="KW-1185">Reference proteome</keyword>